<evidence type="ECO:0000313" key="2">
    <source>
        <dbReference type="EMBL" id="KAK3610342.1"/>
    </source>
</evidence>
<sequence>MIWTAGFSSILLYDVNAIRRCITSGFFANAAKFHFTGEYKTVRDDTPLYIHPTSVLFTESPPQWVVFNEVVQTTKYYMRDVTVIDPSWLCELAPHFYQFGTEREIAAKRLKEYLWPPPYQGIPLAITISRNTFGHHHIKEYLWPPYRGVPYTIIILKNTLGHHYIKEYFGPPLYQGVSWATILSRNILGHRHIWEYL</sequence>
<gene>
    <name evidence="2" type="ORF">CHS0354_029812</name>
</gene>
<name>A0AAE0TH73_9BIVA</name>
<dbReference type="Pfam" id="PF07717">
    <property type="entry name" value="OB_NTP_bind"/>
    <property type="match status" value="1"/>
</dbReference>
<keyword evidence="3" id="KW-1185">Reference proteome</keyword>
<proteinExistence type="predicted"/>
<reference evidence="2" key="2">
    <citation type="journal article" date="2021" name="Genome Biol. Evol.">
        <title>Developing a high-quality reference genome for a parasitic bivalve with doubly uniparental inheritance (Bivalvia: Unionida).</title>
        <authorList>
            <person name="Smith C.H."/>
        </authorList>
    </citation>
    <scope>NUCLEOTIDE SEQUENCE</scope>
    <source>
        <strain evidence="2">CHS0354</strain>
        <tissue evidence="2">Mantle</tissue>
    </source>
</reference>
<comment type="caution">
    <text evidence="2">The sequence shown here is derived from an EMBL/GenBank/DDBJ whole genome shotgun (WGS) entry which is preliminary data.</text>
</comment>
<protein>
    <recommendedName>
        <fullName evidence="1">DEAD-box helicase OB fold domain-containing protein</fullName>
    </recommendedName>
</protein>
<evidence type="ECO:0000259" key="1">
    <source>
        <dbReference type="Pfam" id="PF07717"/>
    </source>
</evidence>
<reference evidence="2" key="1">
    <citation type="journal article" date="2021" name="Genome Biol. Evol.">
        <title>A High-Quality Reference Genome for a Parasitic Bivalve with Doubly Uniparental Inheritance (Bivalvia: Unionida).</title>
        <authorList>
            <person name="Smith C.H."/>
        </authorList>
    </citation>
    <scope>NUCLEOTIDE SEQUENCE</scope>
    <source>
        <strain evidence="2">CHS0354</strain>
    </source>
</reference>
<dbReference type="Proteomes" id="UP001195483">
    <property type="component" value="Unassembled WGS sequence"/>
</dbReference>
<feature type="domain" description="DEAD-box helicase OB fold" evidence="1">
    <location>
        <begin position="18"/>
        <end position="95"/>
    </location>
</feature>
<dbReference type="EMBL" id="JAEAOA010001777">
    <property type="protein sequence ID" value="KAK3610342.1"/>
    <property type="molecule type" value="Genomic_DNA"/>
</dbReference>
<accession>A0AAE0TH73</accession>
<dbReference type="InterPro" id="IPR011709">
    <property type="entry name" value="DEAD-box_helicase_OB_fold"/>
</dbReference>
<organism evidence="2 3">
    <name type="scientific">Potamilus streckersoni</name>
    <dbReference type="NCBI Taxonomy" id="2493646"/>
    <lineage>
        <taxon>Eukaryota</taxon>
        <taxon>Metazoa</taxon>
        <taxon>Spiralia</taxon>
        <taxon>Lophotrochozoa</taxon>
        <taxon>Mollusca</taxon>
        <taxon>Bivalvia</taxon>
        <taxon>Autobranchia</taxon>
        <taxon>Heteroconchia</taxon>
        <taxon>Palaeoheterodonta</taxon>
        <taxon>Unionida</taxon>
        <taxon>Unionoidea</taxon>
        <taxon>Unionidae</taxon>
        <taxon>Ambleminae</taxon>
        <taxon>Lampsilini</taxon>
        <taxon>Potamilus</taxon>
    </lineage>
</organism>
<evidence type="ECO:0000313" key="3">
    <source>
        <dbReference type="Proteomes" id="UP001195483"/>
    </source>
</evidence>
<dbReference type="AlphaFoldDB" id="A0AAE0TH73"/>
<reference evidence="2" key="3">
    <citation type="submission" date="2023-05" db="EMBL/GenBank/DDBJ databases">
        <authorList>
            <person name="Smith C.H."/>
        </authorList>
    </citation>
    <scope>NUCLEOTIDE SEQUENCE</scope>
    <source>
        <strain evidence="2">CHS0354</strain>
        <tissue evidence="2">Mantle</tissue>
    </source>
</reference>